<sequence>MIHRLNPVLAMVVVHFLFFLKRGSRPKLTWTILFQSFLRVLFGSGLLCLKNLYTESMAMVVVFRWASLSNPTPRYLYTFLLFLYTILTPKHEMVFGIGGAMLLTFYGGVELPIQSTDFLHIEHHLKHVSGITLLGAMLSVGSCTKLCQSYPCYYSSTDLVVSMGSIPIRWLRSGVVASCVMMTLTAWCVKVGLIAIGPLFASVFSPLGFVSCTLDGIRMSRLMPLTNSTDSEAQSEASTSTAKDDSNHAMTKNGEDTNEENTSKDNDTIDMSEIQQVNK</sequence>
<feature type="transmembrane region" description="Helical" evidence="2">
    <location>
        <begin position="193"/>
        <end position="214"/>
    </location>
</feature>
<dbReference type="AlphaFoldDB" id="A0AAD4SG21"/>
<feature type="transmembrane region" description="Helical" evidence="2">
    <location>
        <begin position="33"/>
        <end position="53"/>
    </location>
</feature>
<organism evidence="3 4">
    <name type="scientific">Papaver atlanticum</name>
    <dbReference type="NCBI Taxonomy" id="357466"/>
    <lineage>
        <taxon>Eukaryota</taxon>
        <taxon>Viridiplantae</taxon>
        <taxon>Streptophyta</taxon>
        <taxon>Embryophyta</taxon>
        <taxon>Tracheophyta</taxon>
        <taxon>Spermatophyta</taxon>
        <taxon>Magnoliopsida</taxon>
        <taxon>Ranunculales</taxon>
        <taxon>Papaveraceae</taxon>
        <taxon>Papaveroideae</taxon>
        <taxon>Papaver</taxon>
    </lineage>
</organism>
<reference evidence="3" key="1">
    <citation type="submission" date="2022-04" db="EMBL/GenBank/DDBJ databases">
        <title>A functionally conserved STORR gene fusion in Papaver species that diverged 16.8 million years ago.</title>
        <authorList>
            <person name="Catania T."/>
        </authorList>
    </citation>
    <scope>NUCLEOTIDE SEQUENCE</scope>
    <source>
        <strain evidence="3">S-188037</strain>
    </source>
</reference>
<keyword evidence="2" id="KW-1133">Transmembrane helix</keyword>
<keyword evidence="2" id="KW-0472">Membrane</keyword>
<feature type="compositionally biased region" description="Low complexity" evidence="1">
    <location>
        <begin position="228"/>
        <end position="241"/>
    </location>
</feature>
<evidence type="ECO:0000256" key="1">
    <source>
        <dbReference type="SAM" id="MobiDB-lite"/>
    </source>
</evidence>
<comment type="caution">
    <text evidence="3">The sequence shown here is derived from an EMBL/GenBank/DDBJ whole genome shotgun (WGS) entry which is preliminary data.</text>
</comment>
<proteinExistence type="predicted"/>
<dbReference type="EMBL" id="JAJJMB010010911">
    <property type="protein sequence ID" value="KAI3905839.1"/>
    <property type="molecule type" value="Genomic_DNA"/>
</dbReference>
<evidence type="ECO:0000313" key="3">
    <source>
        <dbReference type="EMBL" id="KAI3905839.1"/>
    </source>
</evidence>
<evidence type="ECO:0008006" key="5">
    <source>
        <dbReference type="Google" id="ProtNLM"/>
    </source>
</evidence>
<keyword evidence="4" id="KW-1185">Reference proteome</keyword>
<feature type="region of interest" description="Disordered" evidence="1">
    <location>
        <begin position="227"/>
        <end position="279"/>
    </location>
</feature>
<feature type="transmembrane region" description="Helical" evidence="2">
    <location>
        <begin position="65"/>
        <end position="87"/>
    </location>
</feature>
<evidence type="ECO:0000256" key="2">
    <source>
        <dbReference type="SAM" id="Phobius"/>
    </source>
</evidence>
<gene>
    <name evidence="3" type="ORF">MKW98_006473</name>
</gene>
<dbReference type="Proteomes" id="UP001202328">
    <property type="component" value="Unassembled WGS sequence"/>
</dbReference>
<evidence type="ECO:0000313" key="4">
    <source>
        <dbReference type="Proteomes" id="UP001202328"/>
    </source>
</evidence>
<protein>
    <recommendedName>
        <fullName evidence="5">WAT1-related protein</fullName>
    </recommendedName>
</protein>
<accession>A0AAD4SG21</accession>
<keyword evidence="2" id="KW-0812">Transmembrane</keyword>
<name>A0AAD4SG21_9MAGN</name>